<feature type="transmembrane region" description="Helical" evidence="3">
    <location>
        <begin position="86"/>
        <end position="107"/>
    </location>
</feature>
<keyword evidence="1" id="KW-0378">Hydrolase</keyword>
<feature type="region of interest" description="Disordered" evidence="2">
    <location>
        <begin position="42"/>
        <end position="81"/>
    </location>
</feature>
<evidence type="ECO:0000313" key="4">
    <source>
        <dbReference type="EMBL" id="EKC99287.1"/>
    </source>
</evidence>
<sequence length="436" mass="48645">MPGMDVEQGHHPPKTPFATTYRSTDYNTLSLPYTPLPYTHLSRNPSKVSLPPDYSPSTPRSPLLHRRTSDFSVSSRGSRRRKAPPIHYLPALIAVILFTVTVAAWSLSKVPCGIPHLCSESFSDVLARNTGTYAPFREQRYQSPPATCKLHRHTARYPTESAAKRLKKTLAKIAARQVKYPDHRELGFLPGANLDLEGWDMGELTDQGRWDRATTLRSAIPSNCSLAARIVAAFLRLGSTGFRDTTVSSLARTRRIVLMLSSRKARNNTLSVHNCRGFMSADPPFGTDEREALLPILKSAARRLNGILQPHPPLTPLDVVHLGHMCGYDSAAAPRWRGWSSWCNMLKRSEWEAVGHIADAERWYSVGEGSTMGAGYVNELLARLFDRAPEDSTTTNHTLNDNAETFPRGGHRLFVLDAFHEAQAWSTEHVNWAKCL</sequence>
<dbReference type="Gene3D" id="3.40.50.1240">
    <property type="entry name" value="Phosphoglycerate mutase-like"/>
    <property type="match status" value="2"/>
</dbReference>
<keyword evidence="3" id="KW-0812">Transmembrane</keyword>
<dbReference type="AlphaFoldDB" id="K1VRE4"/>
<comment type="caution">
    <text evidence="4">The sequence shown here is derived from an EMBL/GenBank/DDBJ whole genome shotgun (WGS) entry which is preliminary data.</text>
</comment>
<dbReference type="GO" id="GO:0003993">
    <property type="term" value="F:acid phosphatase activity"/>
    <property type="evidence" value="ECO:0007669"/>
    <property type="project" value="TreeGrafter"/>
</dbReference>
<name>K1VRE4_TRIAC</name>
<feature type="region of interest" description="Disordered" evidence="2">
    <location>
        <begin position="1"/>
        <end position="21"/>
    </location>
</feature>
<organism evidence="4 5">
    <name type="scientific">Trichosporon asahii var. asahii (strain CBS 8904)</name>
    <name type="common">Yeast</name>
    <dbReference type="NCBI Taxonomy" id="1220162"/>
    <lineage>
        <taxon>Eukaryota</taxon>
        <taxon>Fungi</taxon>
        <taxon>Dikarya</taxon>
        <taxon>Basidiomycota</taxon>
        <taxon>Agaricomycotina</taxon>
        <taxon>Tremellomycetes</taxon>
        <taxon>Trichosporonales</taxon>
        <taxon>Trichosporonaceae</taxon>
        <taxon>Trichosporon</taxon>
    </lineage>
</organism>
<evidence type="ECO:0000313" key="5">
    <source>
        <dbReference type="Proteomes" id="UP000006757"/>
    </source>
</evidence>
<evidence type="ECO:0000256" key="2">
    <source>
        <dbReference type="SAM" id="MobiDB-lite"/>
    </source>
</evidence>
<proteinExistence type="predicted"/>
<protein>
    <submittedName>
        <fullName evidence="4">Uncharacterized protein</fullName>
    </submittedName>
</protein>
<keyword evidence="3" id="KW-0472">Membrane</keyword>
<dbReference type="HOGENOM" id="CLU_639666_0_0_1"/>
<accession>K1VRE4</accession>
<evidence type="ECO:0000256" key="3">
    <source>
        <dbReference type="SAM" id="Phobius"/>
    </source>
</evidence>
<dbReference type="SUPFAM" id="SSF53254">
    <property type="entry name" value="Phosphoglycerate mutase-like"/>
    <property type="match status" value="1"/>
</dbReference>
<dbReference type="InParanoid" id="K1VRE4"/>
<dbReference type="Pfam" id="PF00328">
    <property type="entry name" value="His_Phos_2"/>
    <property type="match status" value="1"/>
</dbReference>
<dbReference type="EMBL" id="AMBO01000373">
    <property type="protein sequence ID" value="EKC99287.1"/>
    <property type="molecule type" value="Genomic_DNA"/>
</dbReference>
<dbReference type="PANTHER" id="PTHR20963">
    <property type="entry name" value="MULTIPLE INOSITOL POLYPHOSPHATE PHOSPHATASE-RELATED"/>
    <property type="match status" value="1"/>
</dbReference>
<dbReference type="OrthoDB" id="6509975at2759"/>
<dbReference type="InterPro" id="IPR029033">
    <property type="entry name" value="His_PPase_superfam"/>
</dbReference>
<keyword evidence="3" id="KW-1133">Transmembrane helix</keyword>
<dbReference type="InterPro" id="IPR000560">
    <property type="entry name" value="His_Pase_clade-2"/>
</dbReference>
<dbReference type="eggNOG" id="KOG1382">
    <property type="taxonomic scope" value="Eukaryota"/>
</dbReference>
<dbReference type="Proteomes" id="UP000006757">
    <property type="component" value="Unassembled WGS sequence"/>
</dbReference>
<dbReference type="PANTHER" id="PTHR20963:SF24">
    <property type="entry name" value="3-PHYTASE B"/>
    <property type="match status" value="1"/>
</dbReference>
<reference evidence="4 5" key="1">
    <citation type="journal article" date="2012" name="Eukaryot. Cell">
        <title>Genome sequence of the Trichosporon asahii environmental strain CBS 8904.</title>
        <authorList>
            <person name="Yang R.Y."/>
            <person name="Li H.T."/>
            <person name="Zhu H."/>
            <person name="Zhou G.P."/>
            <person name="Wang M."/>
            <person name="Wang L."/>
        </authorList>
    </citation>
    <scope>NUCLEOTIDE SEQUENCE [LARGE SCALE GENOMIC DNA]</scope>
    <source>
        <strain evidence="4 5">CBS 8904</strain>
    </source>
</reference>
<evidence type="ECO:0000256" key="1">
    <source>
        <dbReference type="ARBA" id="ARBA00022801"/>
    </source>
</evidence>
<dbReference type="STRING" id="1220162.K1VRE4"/>
<gene>
    <name evidence="4" type="ORF">A1Q2_06487</name>
</gene>
<keyword evidence="5" id="KW-1185">Reference proteome</keyword>